<dbReference type="AlphaFoldDB" id="A0A5C8HPC4"/>
<feature type="transmembrane region" description="Helical" evidence="1">
    <location>
        <begin position="86"/>
        <end position="105"/>
    </location>
</feature>
<organism evidence="2 3">
    <name type="scientific">Microbacterium mitrae</name>
    <dbReference type="NCBI Taxonomy" id="664640"/>
    <lineage>
        <taxon>Bacteria</taxon>
        <taxon>Bacillati</taxon>
        <taxon>Actinomycetota</taxon>
        <taxon>Actinomycetes</taxon>
        <taxon>Micrococcales</taxon>
        <taxon>Microbacteriaceae</taxon>
        <taxon>Microbacterium</taxon>
    </lineage>
</organism>
<sequence length="127" mass="13474">MSDATNVPEAADHVLKTRSPLWMMATVTGIFGLAYAYTVFSAIGALLQQASGPYPLTATGWTVLIAAVVVPVIIFTAVVSLGIRRLIGEYTMMLLAGYALAQVYWMNTLSLMLSSGCSFVSGNPFCG</sequence>
<gene>
    <name evidence="2" type="ORF">FVP60_02290</name>
</gene>
<keyword evidence="1" id="KW-0472">Membrane</keyword>
<name>A0A5C8HPC4_9MICO</name>
<keyword evidence="3" id="KW-1185">Reference proteome</keyword>
<feature type="transmembrane region" description="Helical" evidence="1">
    <location>
        <begin position="59"/>
        <end position="79"/>
    </location>
</feature>
<proteinExistence type="predicted"/>
<dbReference type="RefSeq" id="WP_147824645.1">
    <property type="nucleotide sequence ID" value="NZ_BAAARG010000001.1"/>
</dbReference>
<keyword evidence="1" id="KW-0812">Transmembrane</keyword>
<evidence type="ECO:0000313" key="3">
    <source>
        <dbReference type="Proteomes" id="UP000321196"/>
    </source>
</evidence>
<dbReference type="OrthoDB" id="5116782at2"/>
<comment type="caution">
    <text evidence="2">The sequence shown here is derived from an EMBL/GenBank/DDBJ whole genome shotgun (WGS) entry which is preliminary data.</text>
</comment>
<accession>A0A5C8HPC4</accession>
<evidence type="ECO:0000256" key="1">
    <source>
        <dbReference type="SAM" id="Phobius"/>
    </source>
</evidence>
<reference evidence="2 3" key="1">
    <citation type="submission" date="2019-08" db="EMBL/GenBank/DDBJ databases">
        <authorList>
            <person name="Dong K."/>
        </authorList>
    </citation>
    <scope>NUCLEOTIDE SEQUENCE [LARGE SCALE GENOMIC DNA]</scope>
    <source>
        <strain evidence="2 3">M4-8</strain>
    </source>
</reference>
<dbReference type="Proteomes" id="UP000321196">
    <property type="component" value="Unassembled WGS sequence"/>
</dbReference>
<feature type="transmembrane region" description="Helical" evidence="1">
    <location>
        <begin position="21"/>
        <end position="47"/>
    </location>
</feature>
<evidence type="ECO:0000313" key="2">
    <source>
        <dbReference type="EMBL" id="TXK05835.1"/>
    </source>
</evidence>
<dbReference type="EMBL" id="VRSW01000001">
    <property type="protein sequence ID" value="TXK05835.1"/>
    <property type="molecule type" value="Genomic_DNA"/>
</dbReference>
<protein>
    <submittedName>
        <fullName evidence="2">Uncharacterized protein</fullName>
    </submittedName>
</protein>
<keyword evidence="1" id="KW-1133">Transmembrane helix</keyword>